<accession>A0A2A4X9B2</accession>
<protein>
    <recommendedName>
        <fullName evidence="10">Lipid A biosynthesis acyltransferase</fullName>
    </recommendedName>
</protein>
<evidence type="ECO:0000256" key="6">
    <source>
        <dbReference type="ARBA" id="ARBA00023315"/>
    </source>
</evidence>
<dbReference type="EMBL" id="NVUK01000001">
    <property type="protein sequence ID" value="PCI78729.1"/>
    <property type="molecule type" value="Genomic_DNA"/>
</dbReference>
<comment type="caution">
    <text evidence="8">The sequence shown here is derived from an EMBL/GenBank/DDBJ whole genome shotgun (WGS) entry which is preliminary data.</text>
</comment>
<dbReference type="PANTHER" id="PTHR30606">
    <property type="entry name" value="LIPID A BIOSYNTHESIS LAUROYL ACYLTRANSFERASE"/>
    <property type="match status" value="1"/>
</dbReference>
<keyword evidence="2" id="KW-1003">Cell membrane</keyword>
<dbReference type="GO" id="GO:0016746">
    <property type="term" value="F:acyltransferase activity"/>
    <property type="evidence" value="ECO:0007669"/>
    <property type="project" value="UniProtKB-KW"/>
</dbReference>
<sequence>MPRLIRQIGDFIAYILIRIIFSPLALMPISWIHAIGNKLGLLLFYLLKGFRKKTLSNLSLAQGIVKDEKHLLKLAKESFQNLAITVLEYGKLPFVRDINKVVECENPEEAQELINQGTGLIFFVGHQANWELLFLEGTNRMPGVAIGRPINNSFLYRYVVRMRERFGGKIFEPKQGLKEGLRALKSGKFLGIVGDQAFPSGNFTSSFLGINAYTSTAPALLAYKTGSPIITASIVRVKNKYKMHFSNALFPNKEKPINEEVEHMMHVCLAHLEKSIRKNPGQWLWQHNRWKQEPASITYYKFRKNPILIILPRSEKRAIECRAILDLLKTIYPKAFLTLWAPHALENSSLVSGWNYKTYKAPADLFIRDYKFQLVFNFSNQTTLKNHFLSLSASEVIDHQTLFNFAKKENIHPDNTVEVLKKLLTRPGALDSFYAQ</sequence>
<keyword evidence="7" id="KW-0812">Transmembrane</keyword>
<dbReference type="GO" id="GO:0009247">
    <property type="term" value="P:glycolipid biosynthetic process"/>
    <property type="evidence" value="ECO:0007669"/>
    <property type="project" value="UniProtKB-ARBA"/>
</dbReference>
<evidence type="ECO:0000313" key="8">
    <source>
        <dbReference type="EMBL" id="PCI78729.1"/>
    </source>
</evidence>
<dbReference type="GO" id="GO:0005886">
    <property type="term" value="C:plasma membrane"/>
    <property type="evidence" value="ECO:0007669"/>
    <property type="project" value="UniProtKB-SubCell"/>
</dbReference>
<keyword evidence="6" id="KW-0012">Acyltransferase</keyword>
<evidence type="ECO:0008006" key="10">
    <source>
        <dbReference type="Google" id="ProtNLM"/>
    </source>
</evidence>
<comment type="subcellular location">
    <subcellularLocation>
        <location evidence="1">Cell inner membrane</location>
    </subcellularLocation>
</comment>
<evidence type="ECO:0000256" key="7">
    <source>
        <dbReference type="SAM" id="Phobius"/>
    </source>
</evidence>
<dbReference type="InterPro" id="IPR004960">
    <property type="entry name" value="LipA_acyltrans"/>
</dbReference>
<dbReference type="Pfam" id="PF03279">
    <property type="entry name" value="Lip_A_acyltrans"/>
    <property type="match status" value="1"/>
</dbReference>
<keyword evidence="5 7" id="KW-0472">Membrane</keyword>
<dbReference type="PANTHER" id="PTHR30606:SF10">
    <property type="entry name" value="PHOSPHATIDYLINOSITOL MANNOSIDE ACYLTRANSFERASE"/>
    <property type="match status" value="1"/>
</dbReference>
<gene>
    <name evidence="8" type="ORF">COB21_00070</name>
</gene>
<feature type="transmembrane region" description="Helical" evidence="7">
    <location>
        <begin position="12"/>
        <end position="32"/>
    </location>
</feature>
<dbReference type="Proteomes" id="UP000218775">
    <property type="component" value="Unassembled WGS sequence"/>
</dbReference>
<organism evidence="8 9">
    <name type="scientific">Aerophobetes bacterium</name>
    <dbReference type="NCBI Taxonomy" id="2030807"/>
    <lineage>
        <taxon>Bacteria</taxon>
        <taxon>Candidatus Aerophobota</taxon>
    </lineage>
</organism>
<keyword evidence="7" id="KW-1133">Transmembrane helix</keyword>
<evidence type="ECO:0000256" key="2">
    <source>
        <dbReference type="ARBA" id="ARBA00022475"/>
    </source>
</evidence>
<name>A0A2A4X9B2_UNCAE</name>
<proteinExistence type="predicted"/>
<dbReference type="AlphaFoldDB" id="A0A2A4X9B2"/>
<keyword evidence="4" id="KW-0808">Transferase</keyword>
<evidence type="ECO:0000256" key="1">
    <source>
        <dbReference type="ARBA" id="ARBA00004533"/>
    </source>
</evidence>
<reference evidence="9" key="1">
    <citation type="submission" date="2017-08" db="EMBL/GenBank/DDBJ databases">
        <title>A dynamic microbial community with high functional redundancy inhabits the cold, oxic subseafloor aquifer.</title>
        <authorList>
            <person name="Tully B.J."/>
            <person name="Wheat C.G."/>
            <person name="Glazer B.T."/>
            <person name="Huber J.A."/>
        </authorList>
    </citation>
    <scope>NUCLEOTIDE SEQUENCE [LARGE SCALE GENOMIC DNA]</scope>
</reference>
<keyword evidence="3" id="KW-0997">Cell inner membrane</keyword>
<dbReference type="CDD" id="cd07984">
    <property type="entry name" value="LPLAT_LABLAT-like"/>
    <property type="match status" value="1"/>
</dbReference>
<evidence type="ECO:0000256" key="4">
    <source>
        <dbReference type="ARBA" id="ARBA00022679"/>
    </source>
</evidence>
<evidence type="ECO:0000256" key="5">
    <source>
        <dbReference type="ARBA" id="ARBA00023136"/>
    </source>
</evidence>
<evidence type="ECO:0000256" key="3">
    <source>
        <dbReference type="ARBA" id="ARBA00022519"/>
    </source>
</evidence>
<evidence type="ECO:0000313" key="9">
    <source>
        <dbReference type="Proteomes" id="UP000218775"/>
    </source>
</evidence>